<gene>
    <name evidence="4" type="ORF">J7302_20430</name>
</gene>
<dbReference type="SUPFAM" id="SSF56281">
    <property type="entry name" value="Metallo-hydrolase/oxidoreductase"/>
    <property type="match status" value="1"/>
</dbReference>
<dbReference type="Pfam" id="PF10996">
    <property type="entry name" value="Beta-Casp"/>
    <property type="match status" value="1"/>
</dbReference>
<dbReference type="Pfam" id="PF00753">
    <property type="entry name" value="Lactamase_B"/>
    <property type="match status" value="1"/>
</dbReference>
<evidence type="ECO:0000256" key="1">
    <source>
        <dbReference type="ARBA" id="ARBA00022801"/>
    </source>
</evidence>
<evidence type="ECO:0000259" key="2">
    <source>
        <dbReference type="SMART" id="SM00849"/>
    </source>
</evidence>
<keyword evidence="5" id="KW-1185">Reference proteome</keyword>
<name>A0ABS5XQB4_9GAMM</name>
<dbReference type="InterPro" id="IPR036866">
    <property type="entry name" value="RibonucZ/Hydroxyglut_hydro"/>
</dbReference>
<dbReference type="RefSeq" id="WP_215378874.1">
    <property type="nucleotide sequence ID" value="NZ_JAGTIS010000013.1"/>
</dbReference>
<accession>A0ABS5XQB4</accession>
<protein>
    <submittedName>
        <fullName evidence="4">MBL fold metallo-hydrolase</fullName>
    </submittedName>
</protein>
<evidence type="ECO:0000259" key="3">
    <source>
        <dbReference type="SMART" id="SM01027"/>
    </source>
</evidence>
<dbReference type="PANTHER" id="PTHR11203">
    <property type="entry name" value="CLEAVAGE AND POLYADENYLATION SPECIFICITY FACTOR FAMILY MEMBER"/>
    <property type="match status" value="1"/>
</dbReference>
<evidence type="ECO:0000313" key="5">
    <source>
        <dbReference type="Proteomes" id="UP001519667"/>
    </source>
</evidence>
<sequence length="454" mass="50953">MRLTFLGAAGTVTGSKYLVEHEHKRVLVDCGLFQGYKQLRLRNWDHFPLPIEDLDAIVLTHAHLDHSGYLPVLVRDGYRGPVYATPATCELARILLLDSGRLQEEEAEYANRRGYSKHHPAKPLYTEADAERALKLFHPIALHHPQNILPGIRLLLRTAGHILGAATVELEVGGVKLVCSGDLGRMHDPVMKEPELIDETDYLLVESTYGDRKHSPEPVEKQLADVINRTAMRQGITLVPSFAVGRAQLLMYYLYRLKEEKLIPDIPIFLNSPMATDATALYHRFRSEHRLTAEECEGTCKVAHIVRSVDESKLLDEFRRPAVIIAASGMATGGRVLYHLKTLAPNPHNTLLFSGFQAGGTRGSLIVSGAETVRMHGQEVPIRAEVVQMENLSAHADADEIMEWLRGFKRPPKHTYVVHGEPMAADVLRRRISVELGWSVSVPEHRDRVEMKKE</sequence>
<dbReference type="SMART" id="SM01027">
    <property type="entry name" value="Beta-Casp"/>
    <property type="match status" value="1"/>
</dbReference>
<organism evidence="4 5">
    <name type="scientific">Metapseudomonas boanensis</name>
    <dbReference type="NCBI Taxonomy" id="2822138"/>
    <lineage>
        <taxon>Bacteria</taxon>
        <taxon>Pseudomonadati</taxon>
        <taxon>Pseudomonadota</taxon>
        <taxon>Gammaproteobacteria</taxon>
        <taxon>Pseudomonadales</taxon>
        <taxon>Pseudomonadaceae</taxon>
        <taxon>Metapseudomonas</taxon>
    </lineage>
</organism>
<feature type="domain" description="Beta-Casp" evidence="3">
    <location>
        <begin position="247"/>
        <end position="366"/>
    </location>
</feature>
<dbReference type="Pfam" id="PF07521">
    <property type="entry name" value="RMMBL"/>
    <property type="match status" value="1"/>
</dbReference>
<keyword evidence="1" id="KW-0378">Hydrolase</keyword>
<dbReference type="EMBL" id="JAGTIS010000013">
    <property type="protein sequence ID" value="MBT8768482.1"/>
    <property type="molecule type" value="Genomic_DNA"/>
</dbReference>
<dbReference type="InterPro" id="IPR022712">
    <property type="entry name" value="Beta_Casp"/>
</dbReference>
<reference evidence="4 5" key="1">
    <citation type="submission" date="2021-04" db="EMBL/GenBank/DDBJ databases">
        <title>Pseudomonas boanensis sp. nov., a bacterium isolated from river water used for household purposes in Boane District, Mozambique.</title>
        <authorList>
            <person name="Nicklasson M."/>
            <person name="Martin-Rodriguez A.J."/>
            <person name="Thorell K."/>
            <person name="Neves L."/>
            <person name="Mussagy A."/>
            <person name="Rydberg H.A."/>
            <person name="Hernroth B."/>
            <person name="Svensson-Stadler L."/>
            <person name="Sjoling A."/>
        </authorList>
    </citation>
    <scope>NUCLEOTIDE SEQUENCE [LARGE SCALE GENOMIC DNA]</scope>
    <source>
        <strain evidence="4 5">DB1</strain>
    </source>
</reference>
<dbReference type="Proteomes" id="UP001519667">
    <property type="component" value="Unassembled WGS sequence"/>
</dbReference>
<dbReference type="Gene3D" id="3.40.50.10890">
    <property type="match status" value="1"/>
</dbReference>
<dbReference type="CDD" id="cd16295">
    <property type="entry name" value="TTHA0252-CPSF-like_MBL-fold"/>
    <property type="match status" value="1"/>
</dbReference>
<dbReference type="Gene3D" id="3.60.15.10">
    <property type="entry name" value="Ribonuclease Z/Hydroxyacylglutathione hydrolase-like"/>
    <property type="match status" value="1"/>
</dbReference>
<comment type="caution">
    <text evidence="4">The sequence shown here is derived from an EMBL/GenBank/DDBJ whole genome shotgun (WGS) entry which is preliminary data.</text>
</comment>
<evidence type="ECO:0000313" key="4">
    <source>
        <dbReference type="EMBL" id="MBT8768482.1"/>
    </source>
</evidence>
<dbReference type="SMART" id="SM00849">
    <property type="entry name" value="Lactamase_B"/>
    <property type="match status" value="1"/>
</dbReference>
<dbReference type="InterPro" id="IPR011108">
    <property type="entry name" value="RMMBL"/>
</dbReference>
<dbReference type="InterPro" id="IPR050698">
    <property type="entry name" value="MBL"/>
</dbReference>
<proteinExistence type="predicted"/>
<feature type="domain" description="Metallo-beta-lactamase" evidence="2">
    <location>
        <begin position="13"/>
        <end position="242"/>
    </location>
</feature>
<dbReference type="PANTHER" id="PTHR11203:SF37">
    <property type="entry name" value="INTEGRATOR COMPLEX SUBUNIT 11"/>
    <property type="match status" value="1"/>
</dbReference>
<dbReference type="InterPro" id="IPR001279">
    <property type="entry name" value="Metallo-B-lactamas"/>
</dbReference>